<accession>A0A8T2MI18</accession>
<keyword evidence="1" id="KW-0812">Transmembrane</keyword>
<gene>
    <name evidence="3" type="ORF">AMEX_G2487</name>
</gene>
<evidence type="ECO:0000256" key="1">
    <source>
        <dbReference type="SAM" id="Phobius"/>
    </source>
</evidence>
<evidence type="ECO:0000313" key="3">
    <source>
        <dbReference type="EMBL" id="KAG9283689.1"/>
    </source>
</evidence>
<reference evidence="3 4" key="1">
    <citation type="submission" date="2021-07" db="EMBL/GenBank/DDBJ databases">
        <authorList>
            <person name="Imarazene B."/>
            <person name="Zahm M."/>
            <person name="Klopp C."/>
            <person name="Cabau C."/>
            <person name="Beille S."/>
            <person name="Jouanno E."/>
            <person name="Castinel A."/>
            <person name="Lluch J."/>
            <person name="Gil L."/>
            <person name="Kuchtly C."/>
            <person name="Lopez Roques C."/>
            <person name="Donnadieu C."/>
            <person name="Parrinello H."/>
            <person name="Journot L."/>
            <person name="Du K."/>
            <person name="Schartl M."/>
            <person name="Retaux S."/>
            <person name="Guiguen Y."/>
        </authorList>
    </citation>
    <scope>NUCLEOTIDE SEQUENCE [LARGE SCALE GENOMIC DNA]</scope>
    <source>
        <strain evidence="3">Pach_M1</strain>
        <tissue evidence="3">Testis</tissue>
    </source>
</reference>
<dbReference type="EMBL" id="JAICCE010000001">
    <property type="protein sequence ID" value="KAG9283689.1"/>
    <property type="molecule type" value="Genomic_DNA"/>
</dbReference>
<evidence type="ECO:0000256" key="2">
    <source>
        <dbReference type="SAM" id="SignalP"/>
    </source>
</evidence>
<name>A0A8T2MI18_ASTMX</name>
<proteinExistence type="predicted"/>
<feature type="chain" id="PRO_5035808900" description="Ig-like domain-containing protein" evidence="2">
    <location>
        <begin position="21"/>
        <end position="181"/>
    </location>
</feature>
<evidence type="ECO:0000313" key="4">
    <source>
        <dbReference type="Proteomes" id="UP000752171"/>
    </source>
</evidence>
<protein>
    <recommendedName>
        <fullName evidence="5">Ig-like domain-containing protein</fullName>
    </recommendedName>
</protein>
<feature type="transmembrane region" description="Helical" evidence="1">
    <location>
        <begin position="128"/>
        <end position="152"/>
    </location>
</feature>
<keyword evidence="1" id="KW-1133">Transmembrane helix</keyword>
<sequence length="181" mass="19781">MSLHLSWLLILVLEVVPSSAGNYTIIPQNVTISTGNLGTFRCGVTQMPPINFTAQRPDRNYTLTCPGPALNFPILALSGHCTGTAPDIIATWNMANVASNVNGTVFRCQAVGLSDKYAYLWITGSSKYYAMLFGCVMGGFFGILIIFAVSYVSLKRSERLQNCFKGQDEDGVMPTETSREY</sequence>
<comment type="caution">
    <text evidence="3">The sequence shown here is derived from an EMBL/GenBank/DDBJ whole genome shotgun (WGS) entry which is preliminary data.</text>
</comment>
<keyword evidence="1" id="KW-0472">Membrane</keyword>
<dbReference type="Proteomes" id="UP000752171">
    <property type="component" value="Unassembled WGS sequence"/>
</dbReference>
<organism evidence="3 4">
    <name type="scientific">Astyanax mexicanus</name>
    <name type="common">Blind cave fish</name>
    <name type="synonym">Astyanax fasciatus mexicanus</name>
    <dbReference type="NCBI Taxonomy" id="7994"/>
    <lineage>
        <taxon>Eukaryota</taxon>
        <taxon>Metazoa</taxon>
        <taxon>Chordata</taxon>
        <taxon>Craniata</taxon>
        <taxon>Vertebrata</taxon>
        <taxon>Euteleostomi</taxon>
        <taxon>Actinopterygii</taxon>
        <taxon>Neopterygii</taxon>
        <taxon>Teleostei</taxon>
        <taxon>Ostariophysi</taxon>
        <taxon>Characiformes</taxon>
        <taxon>Characoidei</taxon>
        <taxon>Acestrorhamphidae</taxon>
        <taxon>Acestrorhamphinae</taxon>
        <taxon>Astyanax</taxon>
    </lineage>
</organism>
<dbReference type="AlphaFoldDB" id="A0A8T2MI18"/>
<keyword evidence="2" id="KW-0732">Signal</keyword>
<feature type="signal peptide" evidence="2">
    <location>
        <begin position="1"/>
        <end position="20"/>
    </location>
</feature>
<evidence type="ECO:0008006" key="5">
    <source>
        <dbReference type="Google" id="ProtNLM"/>
    </source>
</evidence>